<gene>
    <name evidence="1" type="ORF">P0M35_11130</name>
</gene>
<reference evidence="1" key="1">
    <citation type="submission" date="2023-03" db="EMBL/GenBank/DDBJ databases">
        <title>Stygiobacter electus gen. nov., sp. nov., facultatively anaerobic thermotolerant bacterium of the class Ignavibacteria from a well of Yessentuki mineral water deposit.</title>
        <authorList>
            <person name="Podosokorskaya O.A."/>
            <person name="Elcheninov A.G."/>
            <person name="Petrova N.F."/>
            <person name="Zavarzina D.G."/>
            <person name="Kublanov I.V."/>
            <person name="Merkel A.Y."/>
        </authorList>
    </citation>
    <scope>NUCLEOTIDE SEQUENCE</scope>
    <source>
        <strain evidence="1">09-Me</strain>
    </source>
</reference>
<evidence type="ECO:0000313" key="2">
    <source>
        <dbReference type="Proteomes" id="UP001221302"/>
    </source>
</evidence>
<name>A0AAE3P1L7_9BACT</name>
<accession>A0AAE3P1L7</accession>
<dbReference type="AlphaFoldDB" id="A0AAE3P1L7"/>
<dbReference type="Gene3D" id="1.20.1440.60">
    <property type="entry name" value="23S rRNA-intervening sequence"/>
    <property type="match status" value="1"/>
</dbReference>
<dbReference type="Pfam" id="PF05635">
    <property type="entry name" value="23S_rRNA_IVP"/>
    <property type="match status" value="1"/>
</dbReference>
<comment type="caution">
    <text evidence="1">The sequence shown here is derived from an EMBL/GenBank/DDBJ whole genome shotgun (WGS) entry which is preliminary data.</text>
</comment>
<dbReference type="PANTHER" id="PTHR38471:SF2">
    <property type="entry name" value="FOUR HELIX BUNDLE PROTEIN"/>
    <property type="match status" value="1"/>
</dbReference>
<dbReference type="RefSeq" id="WP_321536475.1">
    <property type="nucleotide sequence ID" value="NZ_JARGDL010000017.1"/>
</dbReference>
<dbReference type="EMBL" id="JARGDL010000017">
    <property type="protein sequence ID" value="MDF1612704.1"/>
    <property type="molecule type" value="Genomic_DNA"/>
</dbReference>
<dbReference type="PANTHER" id="PTHR38471">
    <property type="entry name" value="FOUR HELIX BUNDLE PROTEIN"/>
    <property type="match status" value="1"/>
</dbReference>
<dbReference type="SUPFAM" id="SSF158446">
    <property type="entry name" value="IVS-encoded protein-like"/>
    <property type="match status" value="1"/>
</dbReference>
<protein>
    <submittedName>
        <fullName evidence="1">Four helix bundle protein</fullName>
    </submittedName>
</protein>
<sequence>MNEIYFDHEKLNVYQKAIEFIEWLENIINRNAKKSILDQIERAANSILLNIAEGNGKFTGRDKCRYFDIARGSALECAASLDIMFRKDIIKYEELILGKNILKEIVSMYVNWIDKS</sequence>
<organism evidence="1 2">
    <name type="scientific">Stygiobacter electus</name>
    <dbReference type="NCBI Taxonomy" id="3032292"/>
    <lineage>
        <taxon>Bacteria</taxon>
        <taxon>Pseudomonadati</taxon>
        <taxon>Ignavibacteriota</taxon>
        <taxon>Ignavibacteria</taxon>
        <taxon>Ignavibacteriales</taxon>
        <taxon>Melioribacteraceae</taxon>
        <taxon>Stygiobacter</taxon>
    </lineage>
</organism>
<dbReference type="NCBIfam" id="TIGR02436">
    <property type="entry name" value="four helix bundle protein"/>
    <property type="match status" value="1"/>
</dbReference>
<keyword evidence="2" id="KW-1185">Reference proteome</keyword>
<evidence type="ECO:0000313" key="1">
    <source>
        <dbReference type="EMBL" id="MDF1612704.1"/>
    </source>
</evidence>
<dbReference type="InterPro" id="IPR036583">
    <property type="entry name" value="23S_rRNA_IVS_sf"/>
</dbReference>
<dbReference type="InterPro" id="IPR012657">
    <property type="entry name" value="23S_rRNA-intervening_sequence"/>
</dbReference>
<dbReference type="Proteomes" id="UP001221302">
    <property type="component" value="Unassembled WGS sequence"/>
</dbReference>
<proteinExistence type="predicted"/>